<gene>
    <name evidence="1" type="ORF">CDD82_7054</name>
</gene>
<accession>A0A2C5YU30</accession>
<dbReference type="AlphaFoldDB" id="A0A2C5YU30"/>
<name>A0A2C5YU30_9HYPO</name>
<organism evidence="1 2">
    <name type="scientific">Ophiocordyceps australis</name>
    <dbReference type="NCBI Taxonomy" id="1399860"/>
    <lineage>
        <taxon>Eukaryota</taxon>
        <taxon>Fungi</taxon>
        <taxon>Dikarya</taxon>
        <taxon>Ascomycota</taxon>
        <taxon>Pezizomycotina</taxon>
        <taxon>Sordariomycetes</taxon>
        <taxon>Hypocreomycetidae</taxon>
        <taxon>Hypocreales</taxon>
        <taxon>Ophiocordycipitaceae</taxon>
        <taxon>Ophiocordyceps</taxon>
    </lineage>
</organism>
<dbReference type="EMBL" id="NJEU01000786">
    <property type="protein sequence ID" value="PHH70534.1"/>
    <property type="molecule type" value="Genomic_DNA"/>
</dbReference>
<keyword evidence="2" id="KW-1185">Reference proteome</keyword>
<protein>
    <submittedName>
        <fullName evidence="1">Uncharacterized protein</fullName>
    </submittedName>
</protein>
<evidence type="ECO:0000313" key="1">
    <source>
        <dbReference type="EMBL" id="PHH70534.1"/>
    </source>
</evidence>
<dbReference type="OrthoDB" id="10525414at2759"/>
<dbReference type="Proteomes" id="UP000224854">
    <property type="component" value="Unassembled WGS sequence"/>
</dbReference>
<proteinExistence type="predicted"/>
<evidence type="ECO:0000313" key="2">
    <source>
        <dbReference type="Proteomes" id="UP000224854"/>
    </source>
</evidence>
<reference evidence="1 2" key="1">
    <citation type="submission" date="2017-06" db="EMBL/GenBank/DDBJ databases">
        <title>Ant-infecting Ophiocordyceps genomes reveal a high diversity of potential behavioral manipulation genes and a possible major role for enterotoxins.</title>
        <authorList>
            <person name="De Bekker C."/>
            <person name="Evans H.C."/>
            <person name="Brachmann A."/>
            <person name="Hughes D.P."/>
        </authorList>
    </citation>
    <scope>NUCLEOTIDE SEQUENCE [LARGE SCALE GENOMIC DNA]</scope>
    <source>
        <strain evidence="1 2">1348a</strain>
    </source>
</reference>
<comment type="caution">
    <text evidence="1">The sequence shown here is derived from an EMBL/GenBank/DDBJ whole genome shotgun (WGS) entry which is preliminary data.</text>
</comment>
<sequence>MTPLELPVLDKERRLGPALALPWPPMATSPPSWPTQTLPLETYLRDENEHERRLLRLSVPGDAVSDFSPITAKTQWPLEDQQVHLDSSLDDAGFQDSLPMSQAVCARILPDDASICSRFSVVSENLSLDSAVSDLVVAGAPVAERFASLERELQATGMGRLGNGLPSVLRYHRYAISSCHV</sequence>